<feature type="domain" description="Four-carbon acid sugar kinase N-terminal" evidence="13">
    <location>
        <begin position="2"/>
        <end position="226"/>
    </location>
</feature>
<keyword evidence="2" id="KW-0808">Transferase</keyword>
<keyword evidence="5" id="KW-0067">ATP-binding</keyword>
<comment type="similarity">
    <text evidence="1">Belongs to the four-carbon acid sugar kinase family.</text>
</comment>
<comment type="function">
    <text evidence="9">Catalyzes the ATP-dependent phosphorylation of 3-oxo-tetronate to 3-oxo-tetronate 4-phosphate.</text>
</comment>
<evidence type="ECO:0000259" key="13">
    <source>
        <dbReference type="Pfam" id="PF07005"/>
    </source>
</evidence>
<keyword evidence="4" id="KW-0418">Kinase</keyword>
<evidence type="ECO:0000313" key="15">
    <source>
        <dbReference type="EMBL" id="SBS72174.1"/>
    </source>
</evidence>
<keyword evidence="6" id="KW-0119">Carbohydrate metabolism</keyword>
<accession>A0A1Y5P0I2</accession>
<dbReference type="EMBL" id="FLQR01000006">
    <property type="protein sequence ID" value="SBS72174.1"/>
    <property type="molecule type" value="Genomic_DNA"/>
</dbReference>
<proteinExistence type="inferred from homology"/>
<keyword evidence="3" id="KW-0547">Nucleotide-binding</keyword>
<dbReference type="EC" id="2.7.1.217" evidence="10"/>
<name>A0A1Y5P0I2_9MICO</name>
<dbReference type="GO" id="GO:0005524">
    <property type="term" value="F:ATP binding"/>
    <property type="evidence" value="ECO:0007669"/>
    <property type="project" value="UniProtKB-KW"/>
</dbReference>
<sequence>MIGAIADDFTGATDIAVAFRRAGLRVVILFNGPHETNLPDHDVTIIALKTRTIAPAEAVRQSVEAVEWLRIHGAKQIFFKYCSTFDSRPEGNIGPVADALMHLLATERAVFAPSSPEHLRTQYMGHLFVDRLLLSDSPMRHHPLTPMTDSFIPSVLASQTARPVALIDHRDVRGGRNRISALLDTAVREGTPYVVVDAISDADLVEIGEAVVFDPLVTGAAGLAGGLGAAVARRLGRSTRRDGDDDPIGVVPAVALAGSCSARTLEQIAHMRHDHPSLLLDAVATPDSETLAAQALAWYDEQDADSAPLIYSSLPPAQLRLAQAALGAERASAILETAMGLIARGLVDRGVKRLVIAGGETSGAVVTALDVDGGVIGEEAAPGVPWIFTGGDAPVALLLKSGNFGDPQLLTRAVMEGAA</sequence>
<dbReference type="AlphaFoldDB" id="A0A1Y5P0I2"/>
<reference evidence="15" key="1">
    <citation type="submission" date="2016-03" db="EMBL/GenBank/DDBJ databases">
        <authorList>
            <person name="Ploux O."/>
        </authorList>
    </citation>
    <scope>NUCLEOTIDE SEQUENCE</scope>
    <source>
        <strain evidence="15">UC1</strain>
    </source>
</reference>
<evidence type="ECO:0000259" key="14">
    <source>
        <dbReference type="Pfam" id="PF17042"/>
    </source>
</evidence>
<evidence type="ECO:0000256" key="9">
    <source>
        <dbReference type="ARBA" id="ARBA00037335"/>
    </source>
</evidence>
<dbReference type="Gene3D" id="3.40.980.20">
    <property type="entry name" value="Four-carbon acid sugar kinase, nucleotide binding domain"/>
    <property type="match status" value="1"/>
</dbReference>
<evidence type="ECO:0000256" key="8">
    <source>
        <dbReference type="ARBA" id="ARBA00036346"/>
    </source>
</evidence>
<feature type="domain" description="Four-carbon acid sugar kinase nucleotide binding" evidence="14">
    <location>
        <begin position="254"/>
        <end position="410"/>
    </location>
</feature>
<dbReference type="Gene3D" id="3.40.50.10840">
    <property type="entry name" value="Putative sugar-binding, N-terminal domain"/>
    <property type="match status" value="1"/>
</dbReference>
<dbReference type="InterPro" id="IPR010737">
    <property type="entry name" value="4-carb_acid_sugar_kinase_N"/>
</dbReference>
<evidence type="ECO:0000256" key="11">
    <source>
        <dbReference type="ARBA" id="ARBA00039461"/>
    </source>
</evidence>
<gene>
    <name evidence="15" type="primary">ygbK</name>
    <name evidence="15" type="ORF">MIPYR_20458</name>
</gene>
<evidence type="ECO:0000256" key="7">
    <source>
        <dbReference type="ARBA" id="ARBA00035898"/>
    </source>
</evidence>
<dbReference type="InterPro" id="IPR042213">
    <property type="entry name" value="NBD_C_sf"/>
</dbReference>
<evidence type="ECO:0000256" key="2">
    <source>
        <dbReference type="ARBA" id="ARBA00022679"/>
    </source>
</evidence>
<evidence type="ECO:0000256" key="6">
    <source>
        <dbReference type="ARBA" id="ARBA00023277"/>
    </source>
</evidence>
<protein>
    <recommendedName>
        <fullName evidence="11">3-oxo-tetronate kinase</fullName>
        <ecNumber evidence="10">2.7.1.217</ecNumber>
    </recommendedName>
    <alternativeName>
        <fullName evidence="12">3-dehydrotetronate 4-kinase</fullName>
    </alternativeName>
</protein>
<dbReference type="InterPro" id="IPR050007">
    <property type="entry name" value="OtnK"/>
</dbReference>
<dbReference type="GO" id="GO:0016301">
    <property type="term" value="F:kinase activity"/>
    <property type="evidence" value="ECO:0007669"/>
    <property type="project" value="UniProtKB-KW"/>
</dbReference>
<organism evidence="15">
    <name type="scientific">uncultured Microbacterium sp</name>
    <dbReference type="NCBI Taxonomy" id="191216"/>
    <lineage>
        <taxon>Bacteria</taxon>
        <taxon>Bacillati</taxon>
        <taxon>Actinomycetota</taxon>
        <taxon>Actinomycetes</taxon>
        <taxon>Micrococcales</taxon>
        <taxon>Microbacteriaceae</taxon>
        <taxon>Microbacterium</taxon>
        <taxon>environmental samples</taxon>
    </lineage>
</organism>
<evidence type="ECO:0000256" key="1">
    <source>
        <dbReference type="ARBA" id="ARBA00005715"/>
    </source>
</evidence>
<dbReference type="NCBIfam" id="NF043035">
    <property type="entry name" value="OxoTetrKin"/>
    <property type="match status" value="1"/>
</dbReference>
<dbReference type="SUPFAM" id="SSF142764">
    <property type="entry name" value="YgbK-like"/>
    <property type="match status" value="1"/>
</dbReference>
<dbReference type="InterPro" id="IPR031475">
    <property type="entry name" value="NBD_C"/>
</dbReference>
<comment type="catalytic activity">
    <reaction evidence="7">
        <text>3-dehydro-L-erythronate + ATP = 3-dehydro-4-O-phospho-L-erythronate + ADP + H(+)</text>
        <dbReference type="Rhea" id="RHEA:52552"/>
        <dbReference type="ChEBI" id="CHEBI:15378"/>
        <dbReference type="ChEBI" id="CHEBI:30616"/>
        <dbReference type="ChEBI" id="CHEBI:136592"/>
        <dbReference type="ChEBI" id="CHEBI:136670"/>
        <dbReference type="ChEBI" id="CHEBI:456216"/>
        <dbReference type="EC" id="2.7.1.217"/>
    </reaction>
</comment>
<dbReference type="InterPro" id="IPR037051">
    <property type="entry name" value="4-carb_acid_sugar_kinase_N_sf"/>
</dbReference>
<evidence type="ECO:0000256" key="10">
    <source>
        <dbReference type="ARBA" id="ARBA00039095"/>
    </source>
</evidence>
<dbReference type="Pfam" id="PF17042">
    <property type="entry name" value="NBD_C"/>
    <property type="match status" value="1"/>
</dbReference>
<evidence type="ECO:0000256" key="4">
    <source>
        <dbReference type="ARBA" id="ARBA00022777"/>
    </source>
</evidence>
<evidence type="ECO:0000256" key="12">
    <source>
        <dbReference type="ARBA" id="ARBA00041377"/>
    </source>
</evidence>
<comment type="catalytic activity">
    <reaction evidence="8">
        <text>3-dehydro-D-erythronate + ATP = 3-dehydro-4-O-phospho-D-erythronate + ADP + H(+)</text>
        <dbReference type="Rhea" id="RHEA:52556"/>
        <dbReference type="ChEBI" id="CHEBI:15378"/>
        <dbReference type="ChEBI" id="CHEBI:30616"/>
        <dbReference type="ChEBI" id="CHEBI:57958"/>
        <dbReference type="ChEBI" id="CHEBI:136593"/>
        <dbReference type="ChEBI" id="CHEBI:456216"/>
        <dbReference type="EC" id="2.7.1.217"/>
    </reaction>
</comment>
<dbReference type="Pfam" id="PF07005">
    <property type="entry name" value="SBD_N"/>
    <property type="match status" value="1"/>
</dbReference>
<dbReference type="RefSeq" id="WP_295575375.1">
    <property type="nucleotide sequence ID" value="NZ_FLQR01000006.1"/>
</dbReference>
<evidence type="ECO:0000256" key="5">
    <source>
        <dbReference type="ARBA" id="ARBA00022840"/>
    </source>
</evidence>
<evidence type="ECO:0000256" key="3">
    <source>
        <dbReference type="ARBA" id="ARBA00022741"/>
    </source>
</evidence>